<feature type="domain" description="Tyr recombinase" evidence="7">
    <location>
        <begin position="479"/>
        <end position="707"/>
    </location>
</feature>
<dbReference type="AlphaFoldDB" id="A0A0S4UBQ3"/>
<accession>A0A0S4UBQ3</accession>
<dbReference type="InterPro" id="IPR022169">
    <property type="entry name" value="DUF3701"/>
</dbReference>
<dbReference type="InterPro" id="IPR013762">
    <property type="entry name" value="Integrase-like_cat_sf"/>
</dbReference>
<dbReference type="Gene3D" id="1.10.443.10">
    <property type="entry name" value="Intergrase catalytic core"/>
    <property type="match status" value="1"/>
</dbReference>
<keyword evidence="2" id="KW-0229">DNA integration</keyword>
<evidence type="ECO:0000259" key="7">
    <source>
        <dbReference type="PROSITE" id="PS51898"/>
    </source>
</evidence>
<reference evidence="8" key="1">
    <citation type="submission" date="2015-10" db="EMBL/GenBank/DDBJ databases">
        <authorList>
            <person name="Gilbert D.G."/>
        </authorList>
    </citation>
    <scope>NUCLEOTIDE SEQUENCE</scope>
    <source>
        <strain evidence="8">Phyl III-seqv23</strain>
    </source>
</reference>
<evidence type="ECO:0000256" key="6">
    <source>
        <dbReference type="SAM" id="MobiDB-lite"/>
    </source>
</evidence>
<proteinExistence type="predicted"/>
<dbReference type="GO" id="GO:0015074">
    <property type="term" value="P:DNA integration"/>
    <property type="evidence" value="ECO:0007669"/>
    <property type="project" value="UniProtKB-KW"/>
</dbReference>
<dbReference type="PANTHER" id="PTHR30349:SF77">
    <property type="entry name" value="TYROSINE RECOMBINASE XERC"/>
    <property type="match status" value="1"/>
</dbReference>
<feature type="coiled-coil region" evidence="5">
    <location>
        <begin position="154"/>
        <end position="181"/>
    </location>
</feature>
<gene>
    <name evidence="8" type="ORF">PSS4_v1_1070074</name>
</gene>
<dbReference type="CDD" id="cd00397">
    <property type="entry name" value="DNA_BRE_C"/>
    <property type="match status" value="1"/>
</dbReference>
<dbReference type="PROSITE" id="PS51898">
    <property type="entry name" value="TYR_RECOMBINASE"/>
    <property type="match status" value="1"/>
</dbReference>
<evidence type="ECO:0000313" key="8">
    <source>
        <dbReference type="EMBL" id="CUV19641.1"/>
    </source>
</evidence>
<dbReference type="Pfam" id="PF12482">
    <property type="entry name" value="DUF3701"/>
    <property type="match status" value="1"/>
</dbReference>
<evidence type="ECO:0000256" key="1">
    <source>
        <dbReference type="ARBA" id="ARBA00004496"/>
    </source>
</evidence>
<dbReference type="InterPro" id="IPR010998">
    <property type="entry name" value="Integrase_recombinase_N"/>
</dbReference>
<protein>
    <submittedName>
        <fullName evidence="8">Integrase family protein</fullName>
    </submittedName>
</protein>
<sequence length="712" mass="79721">MPDKALPPMDLLDPDHNLEPPPSLATLQSEIKRTRPSRRRVVVRRHLHRGHFAFLRAVVQGLDARPMWARYLAIDGELEAQAELTQESFVAHPKVRRLTSWLRAELAAAVRRAGHHGKVRLIRIDLSGLARRGPALPSLEDFAVENGLDDFSVEEQLEAYRERFGDEVQRAERRTKLMERQLRLLHDLEPVLAEPVRIDDYCHAWLAAGIADRLAAAGVTTLGSLIDRINSLGRGWFRALRGLGEKKASAIERFLHANADTLERRLGEHASLPRRQLYAHERANVVAAGAGLLPLEKIVVPAALDGSNGRFRRPQVDCLMDAQNDYDAVLTWLRSKPGLPPAEIARRRASRRDVVAEPGQLDWLHYLSNTQRAYRKEAERFLLWAIWVRRKPLSSMTTEDCVAYRDFLADVPDDWCAPRSRERWTPAWKPFEGKLSPDSQGYAITVLQNLYHFLNAKNYLNGNPWGGVRAGGSGKPQLDVGRSLTEDQWAFVVQRLFLLERTSSNLRLQVALPLLYATGLRLAEVVAATTADLAWRSLALPRSGERMDGWWLTVVGKGSRVREVPVPDEVVQALGAYLASRGFPSDPAQIHEPVALLGHATDQAERAPWAKRDTAGCAAPLTPGVLYRQIKRFFQGCAAELEATDPRGAARLSEASTHWMRHTHASHAIAAGAPVEVMRQNLGHKSLNTTTVYVTSEEANRMAALRGFWGNR</sequence>
<keyword evidence="5" id="KW-0175">Coiled coil</keyword>
<organism evidence="8">
    <name type="scientific">Ralstonia solanacearum</name>
    <name type="common">Pseudomonas solanacearum</name>
    <dbReference type="NCBI Taxonomy" id="305"/>
    <lineage>
        <taxon>Bacteria</taxon>
        <taxon>Pseudomonadati</taxon>
        <taxon>Pseudomonadota</taxon>
        <taxon>Betaproteobacteria</taxon>
        <taxon>Burkholderiales</taxon>
        <taxon>Burkholderiaceae</taxon>
        <taxon>Ralstonia</taxon>
        <taxon>Ralstonia solanacearum species complex</taxon>
    </lineage>
</organism>
<dbReference type="PANTHER" id="PTHR30349">
    <property type="entry name" value="PHAGE INTEGRASE-RELATED"/>
    <property type="match status" value="1"/>
</dbReference>
<dbReference type="SUPFAM" id="SSF56349">
    <property type="entry name" value="DNA breaking-rejoining enzymes"/>
    <property type="match status" value="1"/>
</dbReference>
<dbReference type="InterPro" id="IPR050090">
    <property type="entry name" value="Tyrosine_recombinase_XerCD"/>
</dbReference>
<keyword evidence="3" id="KW-0238">DNA-binding</keyword>
<feature type="region of interest" description="Disordered" evidence="6">
    <location>
        <begin position="1"/>
        <end position="23"/>
    </location>
</feature>
<evidence type="ECO:0000256" key="4">
    <source>
        <dbReference type="ARBA" id="ARBA00023172"/>
    </source>
</evidence>
<comment type="subcellular location">
    <subcellularLocation>
        <location evidence="1">Cytoplasm</location>
    </subcellularLocation>
</comment>
<dbReference type="Pfam" id="PF00589">
    <property type="entry name" value="Phage_integrase"/>
    <property type="match status" value="1"/>
</dbReference>
<evidence type="ECO:0000256" key="5">
    <source>
        <dbReference type="SAM" id="Coils"/>
    </source>
</evidence>
<evidence type="ECO:0000256" key="3">
    <source>
        <dbReference type="ARBA" id="ARBA00023125"/>
    </source>
</evidence>
<dbReference type="GO" id="GO:0003677">
    <property type="term" value="F:DNA binding"/>
    <property type="evidence" value="ECO:0007669"/>
    <property type="project" value="UniProtKB-KW"/>
</dbReference>
<dbReference type="EMBL" id="LN899821">
    <property type="protein sequence ID" value="CUV19641.1"/>
    <property type="molecule type" value="Genomic_DNA"/>
</dbReference>
<evidence type="ECO:0000256" key="2">
    <source>
        <dbReference type="ARBA" id="ARBA00022908"/>
    </source>
</evidence>
<dbReference type="GO" id="GO:0006310">
    <property type="term" value="P:DNA recombination"/>
    <property type="evidence" value="ECO:0007669"/>
    <property type="project" value="UniProtKB-KW"/>
</dbReference>
<dbReference type="Gene3D" id="1.10.150.130">
    <property type="match status" value="1"/>
</dbReference>
<dbReference type="InterPro" id="IPR002104">
    <property type="entry name" value="Integrase_catalytic"/>
</dbReference>
<keyword evidence="4" id="KW-0233">DNA recombination</keyword>
<dbReference type="InterPro" id="IPR011010">
    <property type="entry name" value="DNA_brk_join_enz"/>
</dbReference>
<name>A0A0S4UBQ3_RALSL</name>
<dbReference type="GO" id="GO:0005737">
    <property type="term" value="C:cytoplasm"/>
    <property type="evidence" value="ECO:0007669"/>
    <property type="project" value="UniProtKB-SubCell"/>
</dbReference>